<proteinExistence type="predicted"/>
<gene>
    <name evidence="3" type="ORF">D9V32_15665</name>
</gene>
<accession>A0A3L6ZWR6</accession>
<evidence type="ECO:0000313" key="4">
    <source>
        <dbReference type="Proteomes" id="UP000272503"/>
    </source>
</evidence>
<dbReference type="AlphaFoldDB" id="A0A3L6ZWR6"/>
<evidence type="ECO:0000256" key="1">
    <source>
        <dbReference type="SAM" id="MobiDB-lite"/>
    </source>
</evidence>
<dbReference type="Proteomes" id="UP000272503">
    <property type="component" value="Unassembled WGS sequence"/>
</dbReference>
<protein>
    <submittedName>
        <fullName evidence="3">Uncharacterized protein</fullName>
    </submittedName>
</protein>
<dbReference type="RefSeq" id="WP_121649853.1">
    <property type="nucleotide sequence ID" value="NZ_RCUX01000019.1"/>
</dbReference>
<keyword evidence="2" id="KW-0812">Transmembrane</keyword>
<feature type="transmembrane region" description="Helical" evidence="2">
    <location>
        <begin position="20"/>
        <end position="40"/>
    </location>
</feature>
<keyword evidence="2" id="KW-1133">Transmembrane helix</keyword>
<organism evidence="3 4">
    <name type="scientific">Mycetocola tolaasinivorans</name>
    <dbReference type="NCBI Taxonomy" id="76635"/>
    <lineage>
        <taxon>Bacteria</taxon>
        <taxon>Bacillati</taxon>
        <taxon>Actinomycetota</taxon>
        <taxon>Actinomycetes</taxon>
        <taxon>Micrococcales</taxon>
        <taxon>Microbacteriaceae</taxon>
        <taxon>Mycetocola</taxon>
    </lineage>
</organism>
<comment type="caution">
    <text evidence="3">The sequence shown here is derived from an EMBL/GenBank/DDBJ whole genome shotgun (WGS) entry which is preliminary data.</text>
</comment>
<keyword evidence="2" id="KW-0472">Membrane</keyword>
<sequence length="69" mass="7644">MSPRREARSESFRERKRAVVDVILLVGSALGIVVGVTLMVGTPWHNLEQTDRLHRPGGSLQQPEIPVCP</sequence>
<dbReference type="OrthoDB" id="9869488at2"/>
<keyword evidence="4" id="KW-1185">Reference proteome</keyword>
<name>A0A3L6ZWR6_9MICO</name>
<feature type="region of interest" description="Disordered" evidence="1">
    <location>
        <begin position="50"/>
        <end position="69"/>
    </location>
</feature>
<reference evidence="3 4" key="1">
    <citation type="submission" date="2018-10" db="EMBL/GenBank/DDBJ databases">
        <authorList>
            <person name="Li J."/>
        </authorList>
    </citation>
    <scope>NUCLEOTIDE SEQUENCE [LARGE SCALE GENOMIC DNA]</scope>
    <source>
        <strain evidence="3 4">IF 016277</strain>
    </source>
</reference>
<evidence type="ECO:0000313" key="3">
    <source>
        <dbReference type="EMBL" id="RLP72228.1"/>
    </source>
</evidence>
<evidence type="ECO:0000256" key="2">
    <source>
        <dbReference type="SAM" id="Phobius"/>
    </source>
</evidence>
<dbReference type="EMBL" id="RCUX01000019">
    <property type="protein sequence ID" value="RLP72228.1"/>
    <property type="molecule type" value="Genomic_DNA"/>
</dbReference>